<keyword evidence="3" id="KW-0175">Coiled coil</keyword>
<dbReference type="PROSITE" id="PS50994">
    <property type="entry name" value="INTEGRASE"/>
    <property type="match status" value="2"/>
</dbReference>
<keyword evidence="2" id="KW-0378">Hydrolase</keyword>
<dbReference type="Pfam" id="PF25597">
    <property type="entry name" value="SH3_retrovirus"/>
    <property type="match status" value="1"/>
</dbReference>
<dbReference type="InterPro" id="IPR013103">
    <property type="entry name" value="RVT_2"/>
</dbReference>
<keyword evidence="1" id="KW-0479">Metal-binding</keyword>
<dbReference type="InterPro" id="IPR039537">
    <property type="entry name" value="Retrotran_Ty1/copia-like"/>
</dbReference>
<dbReference type="GO" id="GO:0015074">
    <property type="term" value="P:DNA integration"/>
    <property type="evidence" value="ECO:0007669"/>
    <property type="project" value="InterPro"/>
</dbReference>
<evidence type="ECO:0000259" key="5">
    <source>
        <dbReference type="PROSITE" id="PS50994"/>
    </source>
</evidence>
<evidence type="ECO:0000256" key="3">
    <source>
        <dbReference type="SAM" id="Coils"/>
    </source>
</evidence>
<dbReference type="Pfam" id="PF07727">
    <property type="entry name" value="RVT_2"/>
    <property type="match status" value="2"/>
</dbReference>
<dbReference type="SUPFAM" id="SSF53098">
    <property type="entry name" value="Ribonuclease H-like"/>
    <property type="match status" value="2"/>
</dbReference>
<evidence type="ECO:0000256" key="4">
    <source>
        <dbReference type="SAM" id="MobiDB-lite"/>
    </source>
</evidence>
<name>A0A6L2LK10_TANCI</name>
<dbReference type="GO" id="GO:0046872">
    <property type="term" value="F:metal ion binding"/>
    <property type="evidence" value="ECO:0007669"/>
    <property type="project" value="UniProtKB-KW"/>
</dbReference>
<dbReference type="PANTHER" id="PTHR42648">
    <property type="entry name" value="TRANSPOSASE, PUTATIVE-RELATED"/>
    <property type="match status" value="1"/>
</dbReference>
<proteinExistence type="predicted"/>
<feature type="region of interest" description="Disordered" evidence="4">
    <location>
        <begin position="1081"/>
        <end position="1102"/>
    </location>
</feature>
<feature type="domain" description="Integrase catalytic" evidence="5">
    <location>
        <begin position="948"/>
        <end position="1054"/>
    </location>
</feature>
<feature type="region of interest" description="Disordered" evidence="4">
    <location>
        <begin position="587"/>
        <end position="629"/>
    </location>
</feature>
<dbReference type="Pfam" id="PF00665">
    <property type="entry name" value="rve"/>
    <property type="match status" value="1"/>
</dbReference>
<dbReference type="PANTHER" id="PTHR42648:SF27">
    <property type="entry name" value="RNA-DIRECTED DNA POLYMERASE"/>
    <property type="match status" value="1"/>
</dbReference>
<accession>A0A6L2LK10</accession>
<dbReference type="GO" id="GO:0003676">
    <property type="term" value="F:nucleic acid binding"/>
    <property type="evidence" value="ECO:0007669"/>
    <property type="project" value="InterPro"/>
</dbReference>
<dbReference type="EMBL" id="BKCJ010004507">
    <property type="protein sequence ID" value="GEU61460.1"/>
    <property type="molecule type" value="Genomic_DNA"/>
</dbReference>
<evidence type="ECO:0000313" key="6">
    <source>
        <dbReference type="EMBL" id="GEU61460.1"/>
    </source>
</evidence>
<dbReference type="GO" id="GO:0016787">
    <property type="term" value="F:hydrolase activity"/>
    <property type="evidence" value="ECO:0007669"/>
    <property type="project" value="UniProtKB-KW"/>
</dbReference>
<dbReference type="InterPro" id="IPR001584">
    <property type="entry name" value="Integrase_cat-core"/>
</dbReference>
<protein>
    <submittedName>
        <fullName evidence="6">Ribonuclease H-like domain-containing protein</fullName>
    </submittedName>
</protein>
<dbReference type="InterPro" id="IPR036397">
    <property type="entry name" value="RNaseH_sf"/>
</dbReference>
<dbReference type="Gene3D" id="3.30.420.10">
    <property type="entry name" value="Ribonuclease H-like superfamily/Ribonuclease H"/>
    <property type="match status" value="2"/>
</dbReference>
<sequence length="1234" mass="141481">MRQYSVARTPQQNGVTERRNRTLIEAARTMLADLKLSTTYWAEAVSIAYYVQNKVLLVKPHNKTPCELFHGRTLMLSFMRPFRCPVIILNTIDHLGKFDGKANKGFFVGYSLNSNAFRVFNSRTMIVEETLRIRFSENTPNIAGSGPNLLFDIDALTKSMNFKPGVAGAQSNGNTCTKDTNNAAQARKEKVPSKDYILLPLWIADLLFPQERKSSQDAGFKPSNDVEKKVNEVPIQQNKCKDQEEKDSVNSTNRVNVVSLTVNAASNEVNVVGRKSSIKLPDDPNMPELEDISIFKYSNEDVFGAEADLNNLESTFQASPIPTTRIHKDHPLEQVIRDLHSATQIRRMSKNLEEHVARIEAIRLFLAYALFKDFMVYQMDVKSAFLYGKIKEEAYVCQPLRFKDPDFLNKVYKVEKALYGLHQAPRAWFSEVKTASTPMETQKPLLKDEDEEEVDVYIYRLMIGSLMYLTSSRPDIMFVVCACVRYQVNPKCKKQTVVVNSITEAEYVAASSCCGQVLWIQNQLLDYGFIQTFLDKQLDGVSTHKEKYDVSFHTKKVFANMKIIGKGFFGKETPLFLTMVGPNQVQMGKGSAQPTDIQHTPTFDMPPPKSKKTQKPRQPMRKTTKVPQLSGSTDIVADKAVHKEGVTVWYQDIMRDTSSHTRYVRLSTMFSDLLLAGVNTPQSNDDRLKHIELMKICTTLQKKVLDLKDELERTKIAQQTKIDGLEKRVKKLEKKHRSRTHKIKRLYKVGLTVRVISSSNDEALDKEDTSKQRKIDDIYADEDIAMVIRAAETIVTTAPTITAESTKTNVEVTQDSKRKGVMIQEPEETTTTKTAFSQQPQVQDKDAEKAKLFVKLLEKRRKFFAAKRTEEKRNRPPTKAQQKSLMCTYLKNIDGWKPGALRNKSFIEIQNYLTNSMYAVSNKRAKINLDSTLLWYCRLGHISKKRIEKLQHDGLLNSNDNQPFRTMSKQGASYFVTFTDDFSRYGYVYLLKHKHEVFETFKVFQKEVENQLGKTIKSLRSDRGCEYTSQEFLDNLKEHVIIAHHTPLYTSQHNVSGSVEDLEIIQEEDTHLFENSSLHHDEDYQEIDEPQSDINPIRRSTRTHSASDRMCLYIDAEEHELRDSNEPANYKSALLDLESNKWLDVMNVEIQSMKDNKVWNLVDLPLDGKIVGSKWLFKKKTGVDEAMHTYKSRLVAKGYTQTYEVDYEETFSPVTYIRAIRILVAIATSYDYEI</sequence>
<feature type="domain" description="Integrase catalytic" evidence="5">
    <location>
        <begin position="1"/>
        <end position="73"/>
    </location>
</feature>
<dbReference type="InterPro" id="IPR057670">
    <property type="entry name" value="SH3_retrovirus"/>
</dbReference>
<organism evidence="6">
    <name type="scientific">Tanacetum cinerariifolium</name>
    <name type="common">Dalmatian daisy</name>
    <name type="synonym">Chrysanthemum cinerariifolium</name>
    <dbReference type="NCBI Taxonomy" id="118510"/>
    <lineage>
        <taxon>Eukaryota</taxon>
        <taxon>Viridiplantae</taxon>
        <taxon>Streptophyta</taxon>
        <taxon>Embryophyta</taxon>
        <taxon>Tracheophyta</taxon>
        <taxon>Spermatophyta</taxon>
        <taxon>Magnoliopsida</taxon>
        <taxon>eudicotyledons</taxon>
        <taxon>Gunneridae</taxon>
        <taxon>Pentapetalae</taxon>
        <taxon>asterids</taxon>
        <taxon>campanulids</taxon>
        <taxon>Asterales</taxon>
        <taxon>Asteraceae</taxon>
        <taxon>Asteroideae</taxon>
        <taxon>Anthemideae</taxon>
        <taxon>Anthemidinae</taxon>
        <taxon>Tanacetum</taxon>
    </lineage>
</organism>
<gene>
    <name evidence="6" type="ORF">Tci_033438</name>
</gene>
<comment type="caution">
    <text evidence="6">The sequence shown here is derived from an EMBL/GenBank/DDBJ whole genome shotgun (WGS) entry which is preliminary data.</text>
</comment>
<dbReference type="InterPro" id="IPR012337">
    <property type="entry name" value="RNaseH-like_sf"/>
</dbReference>
<dbReference type="AlphaFoldDB" id="A0A6L2LK10"/>
<feature type="coiled-coil region" evidence="3">
    <location>
        <begin position="697"/>
        <end position="742"/>
    </location>
</feature>
<evidence type="ECO:0000256" key="2">
    <source>
        <dbReference type="ARBA" id="ARBA00022801"/>
    </source>
</evidence>
<evidence type="ECO:0000256" key="1">
    <source>
        <dbReference type="ARBA" id="ARBA00022723"/>
    </source>
</evidence>
<feature type="compositionally biased region" description="Basic residues" evidence="4">
    <location>
        <begin position="609"/>
        <end position="624"/>
    </location>
</feature>
<feature type="compositionally biased region" description="Polar residues" evidence="4">
    <location>
        <begin position="587"/>
        <end position="601"/>
    </location>
</feature>
<reference evidence="6" key="1">
    <citation type="journal article" date="2019" name="Sci. Rep.">
        <title>Draft genome of Tanacetum cinerariifolium, the natural source of mosquito coil.</title>
        <authorList>
            <person name="Yamashiro T."/>
            <person name="Shiraishi A."/>
            <person name="Satake H."/>
            <person name="Nakayama K."/>
        </authorList>
    </citation>
    <scope>NUCLEOTIDE SEQUENCE</scope>
</reference>